<feature type="chain" id="PRO_5008059043" evidence="1">
    <location>
        <begin position="17"/>
        <end position="162"/>
    </location>
</feature>
<feature type="signal peptide" evidence="1">
    <location>
        <begin position="1"/>
        <end position="16"/>
    </location>
</feature>
<dbReference type="GeneID" id="29111666"/>
<dbReference type="KEGG" id="aalt:CC77DRAFT_1025475"/>
<dbReference type="VEuPathDB" id="FungiDB:CC77DRAFT_1025475"/>
<dbReference type="RefSeq" id="XP_018380282.1">
    <property type="nucleotide sequence ID" value="XM_018526072.1"/>
</dbReference>
<evidence type="ECO:0000313" key="2">
    <source>
        <dbReference type="EMBL" id="OAG14861.1"/>
    </source>
</evidence>
<proteinExistence type="predicted"/>
<organism evidence="2 3">
    <name type="scientific">Alternaria alternata</name>
    <name type="common">Alternaria rot fungus</name>
    <name type="synonym">Torula alternata</name>
    <dbReference type="NCBI Taxonomy" id="5599"/>
    <lineage>
        <taxon>Eukaryota</taxon>
        <taxon>Fungi</taxon>
        <taxon>Dikarya</taxon>
        <taxon>Ascomycota</taxon>
        <taxon>Pezizomycotina</taxon>
        <taxon>Dothideomycetes</taxon>
        <taxon>Pleosporomycetidae</taxon>
        <taxon>Pleosporales</taxon>
        <taxon>Pleosporineae</taxon>
        <taxon>Pleosporaceae</taxon>
        <taxon>Alternaria</taxon>
        <taxon>Alternaria sect. Alternaria</taxon>
        <taxon>Alternaria alternata complex</taxon>
    </lineage>
</organism>
<keyword evidence="3" id="KW-1185">Reference proteome</keyword>
<name>A0A177D6A7_ALTAL</name>
<evidence type="ECO:0000256" key="1">
    <source>
        <dbReference type="SAM" id="SignalP"/>
    </source>
</evidence>
<sequence>MVSFTALALLATSAMAGPVARQIAIPENWDWQVENWEAGCGRSGCYYNFNVTVPTIKGEIAGVKAYCHGYEQGYDNSFTVPSTYETCQLLEGVNNGVAARFSLRENDGQGFGPKEIEVSFLYAGYEDRPAYNFSGSHEARYNQFVAPQLNFTITPTKVFGIA</sequence>
<accession>A0A177D6A7</accession>
<gene>
    <name evidence="2" type="ORF">CC77DRAFT_1025475</name>
</gene>
<protein>
    <submittedName>
        <fullName evidence="2">Uncharacterized protein</fullName>
    </submittedName>
</protein>
<dbReference type="AlphaFoldDB" id="A0A177D6A7"/>
<evidence type="ECO:0000313" key="3">
    <source>
        <dbReference type="Proteomes" id="UP000077248"/>
    </source>
</evidence>
<keyword evidence="1" id="KW-0732">Signal</keyword>
<dbReference type="EMBL" id="KV441497">
    <property type="protein sequence ID" value="OAG14861.1"/>
    <property type="molecule type" value="Genomic_DNA"/>
</dbReference>
<dbReference type="Proteomes" id="UP000077248">
    <property type="component" value="Unassembled WGS sequence"/>
</dbReference>
<reference evidence="2 3" key="1">
    <citation type="submission" date="2016-05" db="EMBL/GenBank/DDBJ databases">
        <title>Comparative analysis of secretome profiles of manganese(II)-oxidizing ascomycete fungi.</title>
        <authorList>
            <consortium name="DOE Joint Genome Institute"/>
            <person name="Zeiner C.A."/>
            <person name="Purvine S.O."/>
            <person name="Zink E.M."/>
            <person name="Wu S."/>
            <person name="Pasa-Tolic L."/>
            <person name="Chaput D.L."/>
            <person name="Haridas S."/>
            <person name="Grigoriev I.V."/>
            <person name="Santelli C.M."/>
            <person name="Hansel C.M."/>
        </authorList>
    </citation>
    <scope>NUCLEOTIDE SEQUENCE [LARGE SCALE GENOMIC DNA]</scope>
    <source>
        <strain evidence="2 3">SRC1lrK2f</strain>
    </source>
</reference>
<dbReference type="OMA" id="CYYNFNV"/>